<dbReference type="RefSeq" id="WP_354022846.1">
    <property type="nucleotide sequence ID" value="NZ_JBEPSJ010000001.1"/>
</dbReference>
<dbReference type="Pfam" id="PF02302">
    <property type="entry name" value="PTS_IIB"/>
    <property type="match status" value="1"/>
</dbReference>
<name>A0ABV2QI54_9MICO</name>
<organism evidence="9 10">
    <name type="scientific">Conyzicola nivalis</name>
    <dbReference type="NCBI Taxonomy" id="1477021"/>
    <lineage>
        <taxon>Bacteria</taxon>
        <taxon>Bacillati</taxon>
        <taxon>Actinomycetota</taxon>
        <taxon>Actinomycetes</taxon>
        <taxon>Micrococcales</taxon>
        <taxon>Microbacteriaceae</taxon>
        <taxon>Conyzicola</taxon>
    </lineage>
</organism>
<evidence type="ECO:0000259" key="8">
    <source>
        <dbReference type="PROSITE" id="PS51100"/>
    </source>
</evidence>
<comment type="caution">
    <text evidence="9">The sequence shown here is derived from an EMBL/GenBank/DDBJ whole genome shotgun (WGS) entry which is preliminary data.</text>
</comment>
<dbReference type="Gene3D" id="3.40.50.2300">
    <property type="match status" value="1"/>
</dbReference>
<evidence type="ECO:0000256" key="3">
    <source>
        <dbReference type="ARBA" id="ARBA00022597"/>
    </source>
</evidence>
<keyword evidence="1" id="KW-0813">Transport</keyword>
<evidence type="ECO:0000256" key="1">
    <source>
        <dbReference type="ARBA" id="ARBA00022448"/>
    </source>
</evidence>
<sequence>MTTILVVCGAGASSTFLASRMRAIAASRGESVTIVAASDDDLDSRLPSTDVLLVGAHLSATFDELRDRAAAHGVPAGLLAPTVFGPGGPESAFDLYSSLASPEGAVISNPQKDTTHG</sequence>
<proteinExistence type="predicted"/>
<keyword evidence="5" id="KW-0598">Phosphotransferase system</keyword>
<protein>
    <submittedName>
        <fullName evidence="9">PTS system cellobiose-specific IIB component</fullName>
        <ecNumber evidence="9">2.7.1.196</ecNumber>
        <ecNumber evidence="9">2.7.1.205</ecNumber>
    </submittedName>
</protein>
<evidence type="ECO:0000256" key="6">
    <source>
        <dbReference type="ARBA" id="ARBA00022777"/>
    </source>
</evidence>
<dbReference type="PANTHER" id="PTHR34581">
    <property type="entry name" value="PTS SYSTEM N,N'-DIACETYLCHITOBIOSE-SPECIFIC EIIB COMPONENT"/>
    <property type="match status" value="1"/>
</dbReference>
<dbReference type="GO" id="GO:0016740">
    <property type="term" value="F:transferase activity"/>
    <property type="evidence" value="ECO:0007669"/>
    <property type="project" value="UniProtKB-KW"/>
</dbReference>
<dbReference type="PROSITE" id="PS51100">
    <property type="entry name" value="PTS_EIIB_TYPE_3"/>
    <property type="match status" value="1"/>
</dbReference>
<dbReference type="SUPFAM" id="SSF52794">
    <property type="entry name" value="PTS system IIB component-like"/>
    <property type="match status" value="1"/>
</dbReference>
<dbReference type="Proteomes" id="UP001549257">
    <property type="component" value="Unassembled WGS sequence"/>
</dbReference>
<keyword evidence="4 9" id="KW-0808">Transferase</keyword>
<dbReference type="InterPro" id="IPR013012">
    <property type="entry name" value="PTS_EIIB_3"/>
</dbReference>
<reference evidence="9 10" key="1">
    <citation type="submission" date="2024-06" db="EMBL/GenBank/DDBJ databases">
        <title>Sorghum-associated microbial communities from plants grown in Nebraska, USA.</title>
        <authorList>
            <person name="Schachtman D."/>
        </authorList>
    </citation>
    <scope>NUCLEOTIDE SEQUENCE [LARGE SCALE GENOMIC DNA]</scope>
    <source>
        <strain evidence="9 10">2857</strain>
    </source>
</reference>
<keyword evidence="2" id="KW-0597">Phosphoprotein</keyword>
<dbReference type="InterPro" id="IPR036095">
    <property type="entry name" value="PTS_EIIB-like_sf"/>
</dbReference>
<evidence type="ECO:0000256" key="7">
    <source>
        <dbReference type="PROSITE-ProRule" id="PRU00423"/>
    </source>
</evidence>
<evidence type="ECO:0000256" key="5">
    <source>
        <dbReference type="ARBA" id="ARBA00022683"/>
    </source>
</evidence>
<evidence type="ECO:0000256" key="4">
    <source>
        <dbReference type="ARBA" id="ARBA00022679"/>
    </source>
</evidence>
<gene>
    <name evidence="9" type="ORF">ABIE21_000117</name>
</gene>
<keyword evidence="6" id="KW-0418">Kinase</keyword>
<dbReference type="EMBL" id="JBEPSJ010000001">
    <property type="protein sequence ID" value="MET4580627.1"/>
    <property type="molecule type" value="Genomic_DNA"/>
</dbReference>
<evidence type="ECO:0000313" key="9">
    <source>
        <dbReference type="EMBL" id="MET4580627.1"/>
    </source>
</evidence>
<dbReference type="EC" id="2.7.1.205" evidence="9"/>
<feature type="domain" description="PTS EIIB type-3" evidence="8">
    <location>
        <begin position="1"/>
        <end position="106"/>
    </location>
</feature>
<dbReference type="InterPro" id="IPR003501">
    <property type="entry name" value="PTS_EIIB_2/3"/>
</dbReference>
<feature type="modified residue" description="Phosphocysteine; by EIIA" evidence="7">
    <location>
        <position position="8"/>
    </location>
</feature>
<evidence type="ECO:0000256" key="2">
    <source>
        <dbReference type="ARBA" id="ARBA00022553"/>
    </source>
</evidence>
<evidence type="ECO:0000313" key="10">
    <source>
        <dbReference type="Proteomes" id="UP001549257"/>
    </source>
</evidence>
<keyword evidence="3" id="KW-0762">Sugar transport</keyword>
<keyword evidence="10" id="KW-1185">Reference proteome</keyword>
<dbReference type="PANTHER" id="PTHR34581:SF2">
    <property type="entry name" value="PTS SYSTEM N,N'-DIACETYLCHITOBIOSE-SPECIFIC EIIB COMPONENT"/>
    <property type="match status" value="1"/>
</dbReference>
<dbReference type="InterPro" id="IPR051819">
    <property type="entry name" value="PTS_sugar-specific_EIIB"/>
</dbReference>
<accession>A0ABV2QI54</accession>
<dbReference type="EC" id="2.7.1.196" evidence="9"/>